<gene>
    <name evidence="1" type="ORF">GGR96_002854</name>
</gene>
<reference evidence="1 2" key="1">
    <citation type="submission" date="2020-03" db="EMBL/GenBank/DDBJ databases">
        <title>Genomic Encyclopedia of Type Strains, Phase IV (KMG-IV): sequencing the most valuable type-strain genomes for metagenomic binning, comparative biology and taxonomic classification.</title>
        <authorList>
            <person name="Goeker M."/>
        </authorList>
    </citation>
    <scope>NUCLEOTIDE SEQUENCE [LARGE SCALE GENOMIC DNA]</scope>
    <source>
        <strain evidence="1 2">DSM 18888</strain>
    </source>
</reference>
<evidence type="ECO:0000313" key="1">
    <source>
        <dbReference type="EMBL" id="NJB75732.1"/>
    </source>
</evidence>
<organism evidence="1 2">
    <name type="scientific">Thalassospira tepidiphila</name>
    <dbReference type="NCBI Taxonomy" id="393657"/>
    <lineage>
        <taxon>Bacteria</taxon>
        <taxon>Pseudomonadati</taxon>
        <taxon>Pseudomonadota</taxon>
        <taxon>Alphaproteobacteria</taxon>
        <taxon>Rhodospirillales</taxon>
        <taxon>Thalassospiraceae</taxon>
        <taxon>Thalassospira</taxon>
    </lineage>
</organism>
<sequence length="39" mass="4621">RMHRLNAITLPAHPFLLIYNVKELKGRSPEPSSPRRRIR</sequence>
<dbReference type="Proteomes" id="UP000556869">
    <property type="component" value="Unassembled WGS sequence"/>
</dbReference>
<protein>
    <submittedName>
        <fullName evidence="1">Uncharacterized protein</fullName>
    </submittedName>
</protein>
<dbReference type="EMBL" id="JAATJD010000003">
    <property type="protein sequence ID" value="NJB75732.1"/>
    <property type="molecule type" value="Genomic_DNA"/>
</dbReference>
<feature type="non-terminal residue" evidence="1">
    <location>
        <position position="1"/>
    </location>
</feature>
<keyword evidence="2" id="KW-1185">Reference proteome</keyword>
<name>A0ABX0X2R0_9PROT</name>
<comment type="caution">
    <text evidence="1">The sequence shown here is derived from an EMBL/GenBank/DDBJ whole genome shotgun (WGS) entry which is preliminary data.</text>
</comment>
<accession>A0ABX0X2R0</accession>
<proteinExistence type="predicted"/>
<evidence type="ECO:0000313" key="2">
    <source>
        <dbReference type="Proteomes" id="UP000556869"/>
    </source>
</evidence>